<keyword evidence="4" id="KW-1185">Reference proteome</keyword>
<organism evidence="3 4">
    <name type="scientific">Kockovaella imperatae</name>
    <dbReference type="NCBI Taxonomy" id="4999"/>
    <lineage>
        <taxon>Eukaryota</taxon>
        <taxon>Fungi</taxon>
        <taxon>Dikarya</taxon>
        <taxon>Basidiomycota</taxon>
        <taxon>Agaricomycotina</taxon>
        <taxon>Tremellomycetes</taxon>
        <taxon>Tremellales</taxon>
        <taxon>Cuniculitremaceae</taxon>
        <taxon>Kockovaella</taxon>
    </lineage>
</organism>
<comment type="caution">
    <text evidence="3">The sequence shown here is derived from an EMBL/GenBank/DDBJ whole genome shotgun (WGS) entry which is preliminary data.</text>
</comment>
<accession>A0A1Y1UKN0</accession>
<dbReference type="GeneID" id="33555083"/>
<reference evidence="3 4" key="1">
    <citation type="submission" date="2017-03" db="EMBL/GenBank/DDBJ databases">
        <title>Widespread Adenine N6-methylation of Active Genes in Fungi.</title>
        <authorList>
            <consortium name="DOE Joint Genome Institute"/>
            <person name="Mondo S.J."/>
            <person name="Dannebaum R.O."/>
            <person name="Kuo R.C."/>
            <person name="Louie K.B."/>
            <person name="Bewick A.J."/>
            <person name="Labutti K."/>
            <person name="Haridas S."/>
            <person name="Kuo A."/>
            <person name="Salamov A."/>
            <person name="Ahrendt S.R."/>
            <person name="Lau R."/>
            <person name="Bowen B.P."/>
            <person name="Lipzen A."/>
            <person name="Sullivan W."/>
            <person name="Andreopoulos W.B."/>
            <person name="Clum A."/>
            <person name="Lindquist E."/>
            <person name="Daum C."/>
            <person name="Northen T.R."/>
            <person name="Ramamoorthy G."/>
            <person name="Schmitz R.J."/>
            <person name="Gryganskyi A."/>
            <person name="Culley D."/>
            <person name="Magnuson J."/>
            <person name="James T.Y."/>
            <person name="O'Malley M.A."/>
            <person name="Stajich J.E."/>
            <person name="Spatafora J.W."/>
            <person name="Visel A."/>
            <person name="Grigoriev I.V."/>
        </authorList>
    </citation>
    <scope>NUCLEOTIDE SEQUENCE [LARGE SCALE GENOMIC DNA]</scope>
    <source>
        <strain evidence="3 4">NRRL Y-17943</strain>
    </source>
</reference>
<feature type="domain" description="DUF7330" evidence="2">
    <location>
        <begin position="189"/>
        <end position="288"/>
    </location>
</feature>
<dbReference type="STRING" id="4999.A0A1Y1UKN0"/>
<evidence type="ECO:0000259" key="2">
    <source>
        <dbReference type="Pfam" id="PF24016"/>
    </source>
</evidence>
<dbReference type="InterPro" id="IPR055754">
    <property type="entry name" value="DUF7330"/>
</dbReference>
<evidence type="ECO:0000313" key="3">
    <source>
        <dbReference type="EMBL" id="ORX38613.1"/>
    </source>
</evidence>
<dbReference type="Pfam" id="PF24016">
    <property type="entry name" value="DUF7330"/>
    <property type="match status" value="1"/>
</dbReference>
<proteinExistence type="predicted"/>
<evidence type="ECO:0000256" key="1">
    <source>
        <dbReference type="SAM" id="MobiDB-lite"/>
    </source>
</evidence>
<dbReference type="OrthoDB" id="2593559at2759"/>
<dbReference type="RefSeq" id="XP_021872535.1">
    <property type="nucleotide sequence ID" value="XM_022013275.1"/>
</dbReference>
<dbReference type="Proteomes" id="UP000193218">
    <property type="component" value="Unassembled WGS sequence"/>
</dbReference>
<gene>
    <name evidence="3" type="ORF">BD324DRAFT_577695</name>
</gene>
<feature type="compositionally biased region" description="Low complexity" evidence="1">
    <location>
        <begin position="85"/>
        <end position="96"/>
    </location>
</feature>
<dbReference type="InParanoid" id="A0A1Y1UKN0"/>
<dbReference type="AlphaFoldDB" id="A0A1Y1UKN0"/>
<feature type="compositionally biased region" description="Low complexity" evidence="1">
    <location>
        <begin position="47"/>
        <end position="61"/>
    </location>
</feature>
<dbReference type="EMBL" id="NBSH01000004">
    <property type="protein sequence ID" value="ORX38613.1"/>
    <property type="molecule type" value="Genomic_DNA"/>
</dbReference>
<name>A0A1Y1UKN0_9TREE</name>
<evidence type="ECO:0000313" key="4">
    <source>
        <dbReference type="Proteomes" id="UP000193218"/>
    </source>
</evidence>
<feature type="region of interest" description="Disordered" evidence="1">
    <location>
        <begin position="1"/>
        <end position="111"/>
    </location>
</feature>
<protein>
    <recommendedName>
        <fullName evidence="2">DUF7330 domain-containing protein</fullName>
    </recommendedName>
</protein>
<feature type="compositionally biased region" description="Polar residues" evidence="1">
    <location>
        <begin position="17"/>
        <end position="26"/>
    </location>
</feature>
<sequence>MSDDRPDYKPQIPGSLTAPSAQNAYAQLSAPPPNLPPRRGNASRFEGPIGSAGPSSVAGPSRLTKVNHGHRPPPPLHVQTEQSNGTGSSAEPESTTPTPPVIRKRRPPAEENVMLRSTDRTPIWSTHFIDPSLRNQTIKIPQQVTNITNVALSGLSAGPKTRYNQTIGAPIDGLAKLAKDWVIKPDGRFVSQDGGIEVGVGIVDAGNREWGNDKGRQRARIEVESRHGGIKLDVIEIEPNRQIDLKIETKTGDVLVLLPENYWGALHVSTPETRPQFLHNFEPSLAPIAKPYGNFYTTFVTPTEMRKDPKKATSAELRAMSGIEQYVPESAREESDILDQVMAGYAHHTRGEHSKILINSGSGKVVVGYRDTGDDNEAKVMRLAVGAQEGTRKKKWWQR</sequence>